<dbReference type="CDD" id="cd14014">
    <property type="entry name" value="STKc_PknB_like"/>
    <property type="match status" value="1"/>
</dbReference>
<keyword evidence="2" id="KW-0418">Kinase</keyword>
<evidence type="ECO:0000313" key="2">
    <source>
        <dbReference type="EMBL" id="MBG6138328.1"/>
    </source>
</evidence>
<dbReference type="GO" id="GO:0004674">
    <property type="term" value="F:protein serine/threonine kinase activity"/>
    <property type="evidence" value="ECO:0007669"/>
    <property type="project" value="UniProtKB-KW"/>
</dbReference>
<dbReference type="InterPro" id="IPR052751">
    <property type="entry name" value="Plant_MAPKKK"/>
</dbReference>
<gene>
    <name evidence="2" type="ORF">IW245_004522</name>
</gene>
<name>A0A8J7GUE7_9ACTN</name>
<sequence length="311" mass="33638">MKVIKSGRVADAQFRERFELEVESLRMAHGARIARFEGADVMADPPWLAVEYVPGITLSQHVELHGTFGVALCAILGAALAEGLDKIHLVGLLHRDLKPGNILLGPDGPKLIDFGLSSLVERDERLTEPGMIVGTLAYMPPEQAQGLPQLGAAADVYSLGATLVYALTGRSLYPHAGVLAVLRRITDPGDRPDLSGVPAQLLPLMTAMLAFDPVGRPSVPMVASQLLEIATSGGESAEALRHRLERETYSERGRVTVLPILEDPDVEDELESLPPRDIAAGRRTRTAPQPATDIDWLVERLRAQYAHHAAL</sequence>
<dbReference type="InterPro" id="IPR011009">
    <property type="entry name" value="Kinase-like_dom_sf"/>
</dbReference>
<dbReference type="GO" id="GO:0005524">
    <property type="term" value="F:ATP binding"/>
    <property type="evidence" value="ECO:0007669"/>
    <property type="project" value="InterPro"/>
</dbReference>
<keyword evidence="2" id="KW-0808">Transferase</keyword>
<protein>
    <submittedName>
        <fullName evidence="2">Serine/threonine protein kinase</fullName>
    </submittedName>
</protein>
<evidence type="ECO:0000259" key="1">
    <source>
        <dbReference type="PROSITE" id="PS50011"/>
    </source>
</evidence>
<reference evidence="2" key="1">
    <citation type="submission" date="2020-11" db="EMBL/GenBank/DDBJ databases">
        <title>Sequencing the genomes of 1000 actinobacteria strains.</title>
        <authorList>
            <person name="Klenk H.-P."/>
        </authorList>
    </citation>
    <scope>NUCLEOTIDE SEQUENCE</scope>
    <source>
        <strain evidence="2">DSM 45356</strain>
    </source>
</reference>
<dbReference type="PANTHER" id="PTHR48011:SF4">
    <property type="entry name" value="MITOGEN-ACTIVATED PROTEIN KINASE KINASE KINASE 19"/>
    <property type="match status" value="1"/>
</dbReference>
<dbReference type="Proteomes" id="UP000622552">
    <property type="component" value="Unassembled WGS sequence"/>
</dbReference>
<feature type="domain" description="Protein kinase" evidence="1">
    <location>
        <begin position="1"/>
        <end position="227"/>
    </location>
</feature>
<dbReference type="EMBL" id="JADOUF010000001">
    <property type="protein sequence ID" value="MBG6138328.1"/>
    <property type="molecule type" value="Genomic_DNA"/>
</dbReference>
<dbReference type="PROSITE" id="PS50011">
    <property type="entry name" value="PROTEIN_KINASE_DOM"/>
    <property type="match status" value="1"/>
</dbReference>
<keyword evidence="2" id="KW-0723">Serine/threonine-protein kinase</keyword>
<dbReference type="Pfam" id="PF00069">
    <property type="entry name" value="Pkinase"/>
    <property type="match status" value="1"/>
</dbReference>
<dbReference type="PANTHER" id="PTHR48011">
    <property type="entry name" value="CCR4-NOT TRANSCRIPTIONAL COMPLEX SUBUNIT CAF120-RELATED"/>
    <property type="match status" value="1"/>
</dbReference>
<dbReference type="InterPro" id="IPR008271">
    <property type="entry name" value="Ser/Thr_kinase_AS"/>
</dbReference>
<accession>A0A8J7GUE7</accession>
<dbReference type="InterPro" id="IPR000719">
    <property type="entry name" value="Prot_kinase_dom"/>
</dbReference>
<dbReference type="SMART" id="SM00220">
    <property type="entry name" value="S_TKc"/>
    <property type="match status" value="1"/>
</dbReference>
<proteinExistence type="predicted"/>
<organism evidence="2 3">
    <name type="scientific">Longispora fulva</name>
    <dbReference type="NCBI Taxonomy" id="619741"/>
    <lineage>
        <taxon>Bacteria</taxon>
        <taxon>Bacillati</taxon>
        <taxon>Actinomycetota</taxon>
        <taxon>Actinomycetes</taxon>
        <taxon>Micromonosporales</taxon>
        <taxon>Micromonosporaceae</taxon>
        <taxon>Longispora</taxon>
    </lineage>
</organism>
<dbReference type="PROSITE" id="PS00108">
    <property type="entry name" value="PROTEIN_KINASE_ST"/>
    <property type="match status" value="1"/>
</dbReference>
<keyword evidence="3" id="KW-1185">Reference proteome</keyword>
<dbReference type="SUPFAM" id="SSF56112">
    <property type="entry name" value="Protein kinase-like (PK-like)"/>
    <property type="match status" value="1"/>
</dbReference>
<evidence type="ECO:0000313" key="3">
    <source>
        <dbReference type="Proteomes" id="UP000622552"/>
    </source>
</evidence>
<dbReference type="Gene3D" id="1.10.510.10">
    <property type="entry name" value="Transferase(Phosphotransferase) domain 1"/>
    <property type="match status" value="1"/>
</dbReference>
<dbReference type="AlphaFoldDB" id="A0A8J7GUE7"/>
<comment type="caution">
    <text evidence="2">The sequence shown here is derived from an EMBL/GenBank/DDBJ whole genome shotgun (WGS) entry which is preliminary data.</text>
</comment>
<dbReference type="GO" id="GO:0007165">
    <property type="term" value="P:signal transduction"/>
    <property type="evidence" value="ECO:0007669"/>
    <property type="project" value="TreeGrafter"/>
</dbReference>